<gene>
    <name evidence="1" type="ORF">BVRB_042430</name>
</gene>
<accession>A0A0J8BG93</accession>
<dbReference type="EMBL" id="KQ121747">
    <property type="protein sequence ID" value="KMS64810.1"/>
    <property type="molecule type" value="Genomic_DNA"/>
</dbReference>
<dbReference type="OrthoDB" id="1462527at2759"/>
<protein>
    <submittedName>
        <fullName evidence="1">Uncharacterized protein</fullName>
    </submittedName>
</protein>
<dbReference type="Gramene" id="KMS64810">
    <property type="protein sequence ID" value="KMS64810"/>
    <property type="gene ID" value="BVRB_042430"/>
</dbReference>
<dbReference type="AntiFam" id="ANF00025">
    <property type="entry name" value="Antisense to 23S rRNA"/>
</dbReference>
<reference evidence="1 2" key="1">
    <citation type="journal article" date="2014" name="Nature">
        <title>The genome of the recently domesticated crop plant sugar beet (Beta vulgaris).</title>
        <authorList>
            <person name="Dohm J.C."/>
            <person name="Minoche A.E."/>
            <person name="Holtgrawe D."/>
            <person name="Capella-Gutierrez S."/>
            <person name="Zakrzewski F."/>
            <person name="Tafer H."/>
            <person name="Rupp O."/>
            <person name="Sorensen T.R."/>
            <person name="Stracke R."/>
            <person name="Reinhardt R."/>
            <person name="Goesmann A."/>
            <person name="Kraft T."/>
            <person name="Schulz B."/>
            <person name="Stadler P.F."/>
            <person name="Schmidt T."/>
            <person name="Gabaldon T."/>
            <person name="Lehrach H."/>
            <person name="Weisshaar B."/>
            <person name="Himmelbauer H."/>
        </authorList>
    </citation>
    <scope>NUCLEOTIDE SEQUENCE [LARGE SCALE GENOMIC DNA]</scope>
    <source>
        <tissue evidence="1">Taproot</tissue>
    </source>
</reference>
<organism evidence="1 2">
    <name type="scientific">Beta vulgaris subsp. vulgaris</name>
    <name type="common">Beet</name>
    <dbReference type="NCBI Taxonomy" id="3555"/>
    <lineage>
        <taxon>Eukaryota</taxon>
        <taxon>Viridiplantae</taxon>
        <taxon>Streptophyta</taxon>
        <taxon>Embryophyta</taxon>
        <taxon>Tracheophyta</taxon>
        <taxon>Spermatophyta</taxon>
        <taxon>Magnoliopsida</taxon>
        <taxon>eudicotyledons</taxon>
        <taxon>Gunneridae</taxon>
        <taxon>Pentapetalae</taxon>
        <taxon>Caryophyllales</taxon>
        <taxon>Chenopodiaceae</taxon>
        <taxon>Betoideae</taxon>
        <taxon>Beta</taxon>
    </lineage>
</organism>
<proteinExistence type="predicted"/>
<dbReference type="Proteomes" id="UP000035740">
    <property type="component" value="Unassembled WGS sequence"/>
</dbReference>
<dbReference type="AlphaFoldDB" id="A0A0J8BG93"/>
<feature type="non-terminal residue" evidence="1">
    <location>
        <position position="1"/>
    </location>
</feature>
<name>A0A0J8BG93_BETVV</name>
<evidence type="ECO:0000313" key="1">
    <source>
        <dbReference type="EMBL" id="KMS64810.1"/>
    </source>
</evidence>
<sequence length="120" mass="13407">EPRIFTGNSISLSLCWRQRGSRYAIRAGRNLPDKEFRYLRTVIVTAAVYRGFNSVLAPLLLTFRHRAGVRPYTSSYDFAEPCVFVKQLPPPGLCPQCLACVSTGPPYPEVTEVNCRVPSA</sequence>
<evidence type="ECO:0000313" key="2">
    <source>
        <dbReference type="Proteomes" id="UP000035740"/>
    </source>
</evidence>
<keyword evidence="2" id="KW-1185">Reference proteome</keyword>